<dbReference type="EMBL" id="QCYY01001167">
    <property type="protein sequence ID" value="ROT79988.1"/>
    <property type="molecule type" value="Genomic_DNA"/>
</dbReference>
<evidence type="ECO:0000313" key="1">
    <source>
        <dbReference type="EMBL" id="ROT79988.1"/>
    </source>
</evidence>
<protein>
    <submittedName>
        <fullName evidence="1">Uncharacterized protein</fullName>
    </submittedName>
</protein>
<reference evidence="1 2" key="2">
    <citation type="submission" date="2019-01" db="EMBL/GenBank/DDBJ databases">
        <title>The decoding of complex shrimp genome reveals the adaptation for benthos swimmer, frequently molting mechanism and breeding impact on genome.</title>
        <authorList>
            <person name="Sun Y."/>
            <person name="Gao Y."/>
            <person name="Yu Y."/>
        </authorList>
    </citation>
    <scope>NUCLEOTIDE SEQUENCE [LARGE SCALE GENOMIC DNA]</scope>
    <source>
        <tissue evidence="1">Muscle</tissue>
    </source>
</reference>
<organism evidence="1 2">
    <name type="scientific">Penaeus vannamei</name>
    <name type="common">Whiteleg shrimp</name>
    <name type="synonym">Litopenaeus vannamei</name>
    <dbReference type="NCBI Taxonomy" id="6689"/>
    <lineage>
        <taxon>Eukaryota</taxon>
        <taxon>Metazoa</taxon>
        <taxon>Ecdysozoa</taxon>
        <taxon>Arthropoda</taxon>
        <taxon>Crustacea</taxon>
        <taxon>Multicrustacea</taxon>
        <taxon>Malacostraca</taxon>
        <taxon>Eumalacostraca</taxon>
        <taxon>Eucarida</taxon>
        <taxon>Decapoda</taxon>
        <taxon>Dendrobranchiata</taxon>
        <taxon>Penaeoidea</taxon>
        <taxon>Penaeidae</taxon>
        <taxon>Penaeus</taxon>
    </lineage>
</organism>
<dbReference type="AlphaFoldDB" id="A0A3R7MDV5"/>
<accession>A0A3R7MDV5</accession>
<proteinExistence type="predicted"/>
<dbReference type="Proteomes" id="UP000283509">
    <property type="component" value="Unassembled WGS sequence"/>
</dbReference>
<evidence type="ECO:0000313" key="2">
    <source>
        <dbReference type="Proteomes" id="UP000283509"/>
    </source>
</evidence>
<keyword evidence="2" id="KW-1185">Reference proteome</keyword>
<dbReference type="OrthoDB" id="6364244at2759"/>
<reference evidence="1 2" key="1">
    <citation type="submission" date="2018-04" db="EMBL/GenBank/DDBJ databases">
        <authorList>
            <person name="Zhang X."/>
            <person name="Yuan J."/>
            <person name="Li F."/>
            <person name="Xiang J."/>
        </authorList>
    </citation>
    <scope>NUCLEOTIDE SEQUENCE [LARGE SCALE GENOMIC DNA]</scope>
    <source>
        <tissue evidence="1">Muscle</tissue>
    </source>
</reference>
<comment type="caution">
    <text evidence="1">The sequence shown here is derived from an EMBL/GenBank/DDBJ whole genome shotgun (WGS) entry which is preliminary data.</text>
</comment>
<gene>
    <name evidence="1" type="ORF">C7M84_001259</name>
</gene>
<name>A0A3R7MDV5_PENVA</name>
<sequence>MHGLSPRKIEVSALGQQRRANGNQSKMRAALFILVVSFGSCAPKVLDYAPPLPNAFAPAANLNAGAAQRPETITVTQTATVDRSVVVTDREYNIVPVTITDYALWTSTQPRYAFVQTPVDDHVAIQTRVVAKPLTLTVVNTVSNIGVVTDVLVEYYTITHTCYHVMQSTYTRTARQTIAFSADLVRTVVRTSAHTVTDYRTVYNTVFVGGRYRY</sequence>